<accession>A0ABV7M5I9</accession>
<sequence length="165" mass="18033">MNESFQRRVVAGEALLPSLTDITPDKANAQVCDIYESIQATFRVPFNNYFFRALANWPDYFDSAWSALAPGVGTYAFEQYANELRAAAVLDPSPAAEADWSALGSLEDIQPFTDSIHYVLPKLVLITTCLDLGLAPDPQHSAPPATRRGPRHAKASHGERTGGVR</sequence>
<reference evidence="3" key="1">
    <citation type="journal article" date="2019" name="Int. J. Syst. Evol. Microbiol.">
        <title>The Global Catalogue of Microorganisms (GCM) 10K type strain sequencing project: providing services to taxonomists for standard genome sequencing and annotation.</title>
        <authorList>
            <consortium name="The Broad Institute Genomics Platform"/>
            <consortium name="The Broad Institute Genome Sequencing Center for Infectious Disease"/>
            <person name="Wu L."/>
            <person name="Ma J."/>
        </authorList>
    </citation>
    <scope>NUCLEOTIDE SEQUENCE [LARGE SCALE GENOMIC DNA]</scope>
    <source>
        <strain evidence="3">KCTC 12847</strain>
    </source>
</reference>
<protein>
    <recommendedName>
        <fullName evidence="4">DUF2063 domain-containing protein</fullName>
    </recommendedName>
</protein>
<keyword evidence="3" id="KW-1185">Reference proteome</keyword>
<comment type="caution">
    <text evidence="2">The sequence shown here is derived from an EMBL/GenBank/DDBJ whole genome shotgun (WGS) entry which is preliminary data.</text>
</comment>
<feature type="compositionally biased region" description="Basic and acidic residues" evidence="1">
    <location>
        <begin position="156"/>
        <end position="165"/>
    </location>
</feature>
<organism evidence="2 3">
    <name type="scientific">Modicisalibacter luteus</name>
    <dbReference type="NCBI Taxonomy" id="453962"/>
    <lineage>
        <taxon>Bacteria</taxon>
        <taxon>Pseudomonadati</taxon>
        <taxon>Pseudomonadota</taxon>
        <taxon>Gammaproteobacteria</taxon>
        <taxon>Oceanospirillales</taxon>
        <taxon>Halomonadaceae</taxon>
        <taxon>Modicisalibacter</taxon>
    </lineage>
</organism>
<feature type="region of interest" description="Disordered" evidence="1">
    <location>
        <begin position="137"/>
        <end position="165"/>
    </location>
</feature>
<evidence type="ECO:0000313" key="3">
    <source>
        <dbReference type="Proteomes" id="UP001595640"/>
    </source>
</evidence>
<dbReference type="RefSeq" id="WP_019020131.1">
    <property type="nucleotide sequence ID" value="NZ_BMXD01000009.1"/>
</dbReference>
<dbReference type="Gene3D" id="1.20.1290.10">
    <property type="entry name" value="AhpD-like"/>
    <property type="match status" value="1"/>
</dbReference>
<dbReference type="Proteomes" id="UP001595640">
    <property type="component" value="Unassembled WGS sequence"/>
</dbReference>
<dbReference type="InterPro" id="IPR029032">
    <property type="entry name" value="AhpD-like"/>
</dbReference>
<evidence type="ECO:0000313" key="2">
    <source>
        <dbReference type="EMBL" id="MFC3294148.1"/>
    </source>
</evidence>
<name>A0ABV7M5I9_9GAMM</name>
<evidence type="ECO:0000256" key="1">
    <source>
        <dbReference type="SAM" id="MobiDB-lite"/>
    </source>
</evidence>
<dbReference type="EMBL" id="JBHRUH010000040">
    <property type="protein sequence ID" value="MFC3294148.1"/>
    <property type="molecule type" value="Genomic_DNA"/>
</dbReference>
<proteinExistence type="predicted"/>
<gene>
    <name evidence="2" type="ORF">ACFOEI_19070</name>
</gene>
<evidence type="ECO:0008006" key="4">
    <source>
        <dbReference type="Google" id="ProtNLM"/>
    </source>
</evidence>